<protein>
    <submittedName>
        <fullName evidence="2">Fimbrillin family protein</fullName>
    </submittedName>
</protein>
<dbReference type="AlphaFoldDB" id="A0AA93BCF0"/>
<dbReference type="Gene3D" id="2.60.40.2630">
    <property type="match status" value="1"/>
</dbReference>
<accession>A0AA93BCF0</accession>
<dbReference type="Gene3D" id="2.60.40.2620">
    <property type="entry name" value="Fimbrillin-like"/>
    <property type="match status" value="1"/>
</dbReference>
<reference evidence="2 3" key="1">
    <citation type="submission" date="2018-08" db="EMBL/GenBank/DDBJ databases">
        <title>A genome reference for cultivated species of the human gut microbiota.</title>
        <authorList>
            <person name="Zou Y."/>
            <person name="Xue W."/>
            <person name="Luo G."/>
        </authorList>
    </citation>
    <scope>NUCLEOTIDE SEQUENCE [LARGE SCALE GENOMIC DNA]</scope>
    <source>
        <strain evidence="2 3">AF22-1</strain>
    </source>
</reference>
<dbReference type="PROSITE" id="PS51257">
    <property type="entry name" value="PROKAR_LIPOPROTEIN"/>
    <property type="match status" value="1"/>
</dbReference>
<evidence type="ECO:0000313" key="1">
    <source>
        <dbReference type="EMBL" id="MCP9502661.1"/>
    </source>
</evidence>
<reference evidence="1" key="2">
    <citation type="submission" date="2022-07" db="EMBL/GenBank/DDBJ databases">
        <title>Prevotella copri.</title>
        <authorList>
            <person name="Yang C."/>
        </authorList>
    </citation>
    <scope>NUCLEOTIDE SEQUENCE</scope>
    <source>
        <strain evidence="1">HF88</strain>
    </source>
</reference>
<dbReference type="InterPro" id="IPR042278">
    <property type="entry name" value="Mfa-like_1_N"/>
</dbReference>
<proteinExistence type="predicted"/>
<sequence>MDKKFVMGIAAMAALTLVSCSSDDLDSVSDNSSKNEAISFDGYLGRSAVAVNGTRGSEVKIGNLQDSKEGFGVFGYHNTTDHNSETGQPFNANLFNNQQVTYDKTNSKWTYSPLKFWPSDGHIDFLAYAPYNVGTVDNKYCLDFTVSKTITEQKDLLWAKTEDQTMANNSGTNKVKFQFKHALSRLGYSVKLYKDFTPNNVKFTLKEITLAGSDPKSTAETAKAFYQEGTIDLSTGNWKEHSKDAAKQDFNWLSESHDVTSATESAPYTNSPSDYLFVIPQNFLDADGKSDKLYVIVTYDITYNNDPSTTITNKVYKQIKQEFKPGKAYKLNLTLGLPIEFDVAVDGVDGWGEEENINIGSNDNNPWDR</sequence>
<dbReference type="EMBL" id="QRVN01000048">
    <property type="protein sequence ID" value="RGS44903.1"/>
    <property type="molecule type" value="Genomic_DNA"/>
</dbReference>
<evidence type="ECO:0000313" key="3">
    <source>
        <dbReference type="Proteomes" id="UP000286113"/>
    </source>
</evidence>
<organism evidence="2 3">
    <name type="scientific">Segatella copri</name>
    <dbReference type="NCBI Taxonomy" id="165179"/>
    <lineage>
        <taxon>Bacteria</taxon>
        <taxon>Pseudomonadati</taxon>
        <taxon>Bacteroidota</taxon>
        <taxon>Bacteroidia</taxon>
        <taxon>Bacteroidales</taxon>
        <taxon>Prevotellaceae</taxon>
        <taxon>Segatella</taxon>
    </lineage>
</organism>
<dbReference type="Proteomes" id="UP001206014">
    <property type="component" value="Unassembled WGS sequence"/>
</dbReference>
<name>A0AA93BCF0_9BACT</name>
<dbReference type="Proteomes" id="UP000286113">
    <property type="component" value="Unassembled WGS sequence"/>
</dbReference>
<evidence type="ECO:0000313" key="2">
    <source>
        <dbReference type="EMBL" id="RGS44903.1"/>
    </source>
</evidence>
<comment type="caution">
    <text evidence="2">The sequence shown here is derived from an EMBL/GenBank/DDBJ whole genome shotgun (WGS) entry which is preliminary data.</text>
</comment>
<dbReference type="InterPro" id="IPR025049">
    <property type="entry name" value="Mfa-like_1"/>
</dbReference>
<dbReference type="CDD" id="cd13120">
    <property type="entry name" value="BF2867_like_N"/>
    <property type="match status" value="1"/>
</dbReference>
<dbReference type="RefSeq" id="WP_119228229.1">
    <property type="nucleotide sequence ID" value="NZ_JAJTTD010000025.1"/>
</dbReference>
<dbReference type="EMBL" id="JANDXR010000023">
    <property type="protein sequence ID" value="MCP9502661.1"/>
    <property type="molecule type" value="Genomic_DNA"/>
</dbReference>
<dbReference type="Pfam" id="PF13149">
    <property type="entry name" value="Mfa_like_1"/>
    <property type="match status" value="1"/>
</dbReference>
<gene>
    <name evidence="2" type="ORF">DWX90_15050</name>
    <name evidence="1" type="ORF">NND11_14120</name>
</gene>